<name>A0A7X1KQW2_9SPHN</name>
<dbReference type="Pfam" id="PF13618">
    <property type="entry name" value="Gluconate_2-dh3"/>
    <property type="match status" value="1"/>
</dbReference>
<dbReference type="AlphaFoldDB" id="A0A7X1KQW2"/>
<sequence length="179" mass="18473">MLELDRRNLLAVVAGLIGAAALPSGALAAAATPARAGLDPATRALVTAVADTLIPRTDTPGARDAGVPAVFAALMRDWASAERRATCLGALQAIDTAAQTTAGQPFARLSPARRTAVLTAHDAARLGSDAGYTMTKELLVALYYLSEPGATRELRYEHAPGAWEASIPLTAQTRAWAGA</sequence>
<keyword evidence="1" id="KW-0732">Signal</keyword>
<comment type="caution">
    <text evidence="2">The sequence shown here is derived from an EMBL/GenBank/DDBJ whole genome shotgun (WGS) entry which is preliminary data.</text>
</comment>
<evidence type="ECO:0000313" key="2">
    <source>
        <dbReference type="EMBL" id="MBC2670107.1"/>
    </source>
</evidence>
<keyword evidence="3" id="KW-1185">Reference proteome</keyword>
<proteinExistence type="predicted"/>
<dbReference type="RefSeq" id="WP_185679970.1">
    <property type="nucleotide sequence ID" value="NZ_JACLAX010000014.1"/>
</dbReference>
<protein>
    <submittedName>
        <fullName evidence="2">Gluconate 2-dehydrogenase subunit 3 family protein</fullName>
    </submittedName>
</protein>
<organism evidence="2 3">
    <name type="scientific">Novosphingobium piscinae</name>
    <dbReference type="NCBI Taxonomy" id="1507448"/>
    <lineage>
        <taxon>Bacteria</taxon>
        <taxon>Pseudomonadati</taxon>
        <taxon>Pseudomonadota</taxon>
        <taxon>Alphaproteobacteria</taxon>
        <taxon>Sphingomonadales</taxon>
        <taxon>Sphingomonadaceae</taxon>
        <taxon>Novosphingobium</taxon>
    </lineage>
</organism>
<dbReference type="EMBL" id="JACLAX010000014">
    <property type="protein sequence ID" value="MBC2670107.1"/>
    <property type="molecule type" value="Genomic_DNA"/>
</dbReference>
<dbReference type="Proteomes" id="UP000551327">
    <property type="component" value="Unassembled WGS sequence"/>
</dbReference>
<gene>
    <name evidence="2" type="ORF">H7F53_13210</name>
</gene>
<dbReference type="InterPro" id="IPR006311">
    <property type="entry name" value="TAT_signal"/>
</dbReference>
<evidence type="ECO:0000256" key="1">
    <source>
        <dbReference type="SAM" id="SignalP"/>
    </source>
</evidence>
<dbReference type="InterPro" id="IPR027056">
    <property type="entry name" value="Gluconate_2DH_su3"/>
</dbReference>
<feature type="chain" id="PRO_5030629663" evidence="1">
    <location>
        <begin position="29"/>
        <end position="179"/>
    </location>
</feature>
<dbReference type="PROSITE" id="PS51318">
    <property type="entry name" value="TAT"/>
    <property type="match status" value="1"/>
</dbReference>
<evidence type="ECO:0000313" key="3">
    <source>
        <dbReference type="Proteomes" id="UP000551327"/>
    </source>
</evidence>
<accession>A0A7X1KQW2</accession>
<feature type="signal peptide" evidence="1">
    <location>
        <begin position="1"/>
        <end position="28"/>
    </location>
</feature>
<reference evidence="2 3" key="1">
    <citation type="submission" date="2020-08" db="EMBL/GenBank/DDBJ databases">
        <title>The genome sequence of type strain Novosphingobium piscinae KCTC 42194.</title>
        <authorList>
            <person name="Liu Y."/>
        </authorList>
    </citation>
    <scope>NUCLEOTIDE SEQUENCE [LARGE SCALE GENOMIC DNA]</scope>
    <source>
        <strain evidence="2 3">KCTC 42194</strain>
    </source>
</reference>